<evidence type="ECO:0000313" key="4">
    <source>
        <dbReference type="WormBase" id="R04E5.9"/>
    </source>
</evidence>
<evidence type="ECO:0000313" key="2">
    <source>
        <dbReference type="EMBL" id="CCD65960.1"/>
    </source>
</evidence>
<feature type="compositionally biased region" description="Basic and acidic residues" evidence="1">
    <location>
        <begin position="80"/>
        <end position="107"/>
    </location>
</feature>
<dbReference type="OMA" id="AGFHHED"/>
<dbReference type="KEGG" id="cel:CELE_R04E5.9"/>
<sequence length="172" mass="19713">MKEFIKKEEPIFEEEDAHVLGDDEPDGDLPELPKIAARQRKSKIVRKQGRKTKRKTRKSKTGATKRRKGTKRRRKTTSKSLDKGESIGRVKRYGREKEQKLHIRQNDDVIVVDEVPSADKVPTPPPAPAKPTPSNILDQILFAQEKVLAPTDTARKSFTKNKILPNERRSVW</sequence>
<dbReference type="CTD" id="181128"/>
<dbReference type="UCSC" id="R04E5.9">
    <property type="organism name" value="c. elegans"/>
</dbReference>
<dbReference type="WormBase" id="R04E5.9">
    <property type="protein sequence ID" value="CE42718"/>
    <property type="gene ID" value="WBGene00019872"/>
</dbReference>
<dbReference type="AGR" id="WB:WBGene00019872"/>
<gene>
    <name evidence="2" type="ORF">CELE_R04E5.9</name>
    <name evidence="2 4" type="ORF">R04E5.9</name>
</gene>
<dbReference type="Bgee" id="WBGene00019872">
    <property type="expression patterns" value="Expressed in pharyngeal muscle cell (C elegans) and 3 other cell types or tissues"/>
</dbReference>
<dbReference type="RefSeq" id="NP_509492.2">
    <property type="nucleotide sequence ID" value="NM_077091.6"/>
</dbReference>
<dbReference type="InParanoid" id="Q9GYL3"/>
<dbReference type="eggNOG" id="ENOG502TIP8">
    <property type="taxonomic scope" value="Eukaryota"/>
</dbReference>
<keyword evidence="3" id="KW-1185">Reference proteome</keyword>
<proteinExistence type="predicted"/>
<feature type="compositionally biased region" description="Acidic residues" evidence="1">
    <location>
        <begin position="11"/>
        <end position="29"/>
    </location>
</feature>
<dbReference type="EMBL" id="BX284606">
    <property type="protein sequence ID" value="CCD65960.1"/>
    <property type="molecule type" value="Genomic_DNA"/>
</dbReference>
<protein>
    <submittedName>
        <fullName evidence="2">Uncharacterized protein</fullName>
    </submittedName>
</protein>
<reference evidence="2 3" key="1">
    <citation type="journal article" date="1998" name="Science">
        <title>Genome sequence of the nematode C. elegans: a platform for investigating biology.</title>
        <authorList>
            <consortium name="The C. elegans sequencing consortium"/>
            <person name="Sulson J.E."/>
            <person name="Waterston R."/>
        </authorList>
    </citation>
    <scope>NUCLEOTIDE SEQUENCE [LARGE SCALE GENOMIC DNA]</scope>
    <source>
        <strain evidence="2 3">Bristol N2</strain>
    </source>
</reference>
<dbReference type="PaxDb" id="6239-R04E5.9"/>
<feature type="compositionally biased region" description="Basic and acidic residues" evidence="1">
    <location>
        <begin position="1"/>
        <end position="10"/>
    </location>
</feature>
<feature type="compositionally biased region" description="Basic residues" evidence="1">
    <location>
        <begin position="37"/>
        <end position="77"/>
    </location>
</feature>
<evidence type="ECO:0000313" key="3">
    <source>
        <dbReference type="Proteomes" id="UP000001940"/>
    </source>
</evidence>
<dbReference type="HOGENOM" id="CLU_1579942_0_0_1"/>
<name>Q9GYL3_CAEEL</name>
<dbReference type="Proteomes" id="UP000001940">
    <property type="component" value="Chromosome X"/>
</dbReference>
<feature type="region of interest" description="Disordered" evidence="1">
    <location>
        <begin position="1"/>
        <end position="111"/>
    </location>
</feature>
<dbReference type="AlphaFoldDB" id="Q9GYL3"/>
<dbReference type="FunCoup" id="Q9GYL3">
    <property type="interactions" value="182"/>
</dbReference>
<dbReference type="GeneID" id="181128"/>
<evidence type="ECO:0000256" key="1">
    <source>
        <dbReference type="SAM" id="MobiDB-lite"/>
    </source>
</evidence>
<accession>Q9GYL3</accession>
<organism evidence="2 3">
    <name type="scientific">Caenorhabditis elegans</name>
    <dbReference type="NCBI Taxonomy" id="6239"/>
    <lineage>
        <taxon>Eukaryota</taxon>
        <taxon>Metazoa</taxon>
        <taxon>Ecdysozoa</taxon>
        <taxon>Nematoda</taxon>
        <taxon>Chromadorea</taxon>
        <taxon>Rhabditida</taxon>
        <taxon>Rhabditina</taxon>
        <taxon>Rhabditomorpha</taxon>
        <taxon>Rhabditoidea</taxon>
        <taxon>Rhabditidae</taxon>
        <taxon>Peloderinae</taxon>
        <taxon>Caenorhabditis</taxon>
    </lineage>
</organism>
<dbReference type="OrthoDB" id="5876035at2759"/>